<dbReference type="STRING" id="1445510.YC6258_02897"/>
<dbReference type="AlphaFoldDB" id="A0A0C5V648"/>
<evidence type="ECO:0000313" key="3">
    <source>
        <dbReference type="Proteomes" id="UP000032266"/>
    </source>
</evidence>
<organism evidence="2 3">
    <name type="scientific">Gynuella sunshinyii YC6258</name>
    <dbReference type="NCBI Taxonomy" id="1445510"/>
    <lineage>
        <taxon>Bacteria</taxon>
        <taxon>Pseudomonadati</taxon>
        <taxon>Pseudomonadota</taxon>
        <taxon>Gammaproteobacteria</taxon>
        <taxon>Oceanospirillales</taxon>
        <taxon>Saccharospirillaceae</taxon>
        <taxon>Gynuella</taxon>
    </lineage>
</organism>
<accession>A0A0C5V648</accession>
<dbReference type="Proteomes" id="UP000032266">
    <property type="component" value="Chromosome"/>
</dbReference>
<protein>
    <submittedName>
        <fullName evidence="2">Uncharacterized protein</fullName>
    </submittedName>
</protein>
<keyword evidence="3" id="KW-1185">Reference proteome</keyword>
<sequence>MICQYEEVDKYLAEGAMVTIEMLDTAIKVATGFLLGSVLLYLYLRRSGAVAQRNRDDLDRRRLLLQQVSDQVGKVHHVYQQYLSLVVEYSRMGVNWPEYRRKELRKKTEELVAVFQELNAAQATLLLLGEKKLERALRVYGARIVAMRRLVSAEKLEFSGDELNELDDNKKEIQGLREAFYDSLSDRFMTSRQAA</sequence>
<feature type="transmembrane region" description="Helical" evidence="1">
    <location>
        <begin position="25"/>
        <end position="44"/>
    </location>
</feature>
<keyword evidence="1" id="KW-0812">Transmembrane</keyword>
<dbReference type="HOGENOM" id="CLU_119060_0_0_6"/>
<keyword evidence="1" id="KW-0472">Membrane</keyword>
<evidence type="ECO:0000313" key="2">
    <source>
        <dbReference type="EMBL" id="AJQ94935.1"/>
    </source>
</evidence>
<reference evidence="2 3" key="1">
    <citation type="submission" date="2014-01" db="EMBL/GenBank/DDBJ databases">
        <title>Full genme sequencing of cellulolytic bacterium Gynuella sunshinyii YC6258T gen. nov., sp. nov.</title>
        <authorList>
            <person name="Khan H."/>
            <person name="Chung E.J."/>
            <person name="Chung Y.R."/>
        </authorList>
    </citation>
    <scope>NUCLEOTIDE SEQUENCE [LARGE SCALE GENOMIC DNA]</scope>
    <source>
        <strain evidence="2 3">YC6258</strain>
    </source>
</reference>
<dbReference type="KEGG" id="gsn:YC6258_02897"/>
<keyword evidence="1" id="KW-1133">Transmembrane helix</keyword>
<evidence type="ECO:0000256" key="1">
    <source>
        <dbReference type="SAM" id="Phobius"/>
    </source>
</evidence>
<gene>
    <name evidence="2" type="ORF">YC6258_02897</name>
</gene>
<proteinExistence type="predicted"/>
<name>A0A0C5V648_9GAMM</name>
<dbReference type="EMBL" id="CP007142">
    <property type="protein sequence ID" value="AJQ94935.1"/>
    <property type="molecule type" value="Genomic_DNA"/>
</dbReference>